<keyword evidence="2" id="KW-1185">Reference proteome</keyword>
<sequence length="112" mass="12993">MFKAIDRSGSCEIRAVIKFLNGRNFQPCEIYGQISETYRENVTSEGMVGKWVRMFNEGSENVSEEVRSGRPSVITAELVSCIDEKVRSNRRFTMSDLSMNFQTFHDLYYTRL</sequence>
<accession>A0A4Y2RG09</accession>
<organism evidence="1 2">
    <name type="scientific">Araneus ventricosus</name>
    <name type="common">Orbweaver spider</name>
    <name type="synonym">Epeira ventricosa</name>
    <dbReference type="NCBI Taxonomy" id="182803"/>
    <lineage>
        <taxon>Eukaryota</taxon>
        <taxon>Metazoa</taxon>
        <taxon>Ecdysozoa</taxon>
        <taxon>Arthropoda</taxon>
        <taxon>Chelicerata</taxon>
        <taxon>Arachnida</taxon>
        <taxon>Araneae</taxon>
        <taxon>Araneomorphae</taxon>
        <taxon>Entelegynae</taxon>
        <taxon>Araneoidea</taxon>
        <taxon>Araneidae</taxon>
        <taxon>Araneus</taxon>
    </lineage>
</organism>
<protein>
    <recommendedName>
        <fullName evidence="3">Mos1 transposase HTH domain-containing protein</fullName>
    </recommendedName>
</protein>
<evidence type="ECO:0008006" key="3">
    <source>
        <dbReference type="Google" id="ProtNLM"/>
    </source>
</evidence>
<dbReference type="PANTHER" id="PTHR46060">
    <property type="entry name" value="MARINER MOS1 TRANSPOSASE-LIKE PROTEIN"/>
    <property type="match status" value="1"/>
</dbReference>
<comment type="caution">
    <text evidence="1">The sequence shown here is derived from an EMBL/GenBank/DDBJ whole genome shotgun (WGS) entry which is preliminary data.</text>
</comment>
<name>A0A4Y2RG09_ARAVE</name>
<evidence type="ECO:0000313" key="1">
    <source>
        <dbReference type="EMBL" id="GBN74643.1"/>
    </source>
</evidence>
<gene>
    <name evidence="1" type="ORF">AVEN_168165_1</name>
</gene>
<evidence type="ECO:0000313" key="2">
    <source>
        <dbReference type="Proteomes" id="UP000499080"/>
    </source>
</evidence>
<dbReference type="AlphaFoldDB" id="A0A4Y2RG09"/>
<reference evidence="1 2" key="1">
    <citation type="journal article" date="2019" name="Sci. Rep.">
        <title>Orb-weaving spider Araneus ventricosus genome elucidates the spidroin gene catalogue.</title>
        <authorList>
            <person name="Kono N."/>
            <person name="Nakamura H."/>
            <person name="Ohtoshi R."/>
            <person name="Moran D.A.P."/>
            <person name="Shinohara A."/>
            <person name="Yoshida Y."/>
            <person name="Fujiwara M."/>
            <person name="Mori M."/>
            <person name="Tomita M."/>
            <person name="Arakawa K."/>
        </authorList>
    </citation>
    <scope>NUCLEOTIDE SEQUENCE [LARGE SCALE GENOMIC DNA]</scope>
</reference>
<dbReference type="InterPro" id="IPR052709">
    <property type="entry name" value="Transposase-MT_Hybrid"/>
</dbReference>
<dbReference type="EMBL" id="BGPR01016949">
    <property type="protein sequence ID" value="GBN74643.1"/>
    <property type="molecule type" value="Genomic_DNA"/>
</dbReference>
<dbReference type="Proteomes" id="UP000499080">
    <property type="component" value="Unassembled WGS sequence"/>
</dbReference>
<dbReference type="PANTHER" id="PTHR46060:SF1">
    <property type="entry name" value="MARINER MOS1 TRANSPOSASE-LIKE PROTEIN"/>
    <property type="match status" value="1"/>
</dbReference>
<proteinExistence type="predicted"/>